<dbReference type="Proteomes" id="UP001302126">
    <property type="component" value="Unassembled WGS sequence"/>
</dbReference>
<reference evidence="2" key="1">
    <citation type="journal article" date="2023" name="Mol. Phylogenet. Evol.">
        <title>Genome-scale phylogeny and comparative genomics of the fungal order Sordariales.</title>
        <authorList>
            <person name="Hensen N."/>
            <person name="Bonometti L."/>
            <person name="Westerberg I."/>
            <person name="Brannstrom I.O."/>
            <person name="Guillou S."/>
            <person name="Cros-Aarteil S."/>
            <person name="Calhoun S."/>
            <person name="Haridas S."/>
            <person name="Kuo A."/>
            <person name="Mondo S."/>
            <person name="Pangilinan J."/>
            <person name="Riley R."/>
            <person name="LaButti K."/>
            <person name="Andreopoulos B."/>
            <person name="Lipzen A."/>
            <person name="Chen C."/>
            <person name="Yan M."/>
            <person name="Daum C."/>
            <person name="Ng V."/>
            <person name="Clum A."/>
            <person name="Steindorff A."/>
            <person name="Ohm R.A."/>
            <person name="Martin F."/>
            <person name="Silar P."/>
            <person name="Natvig D.O."/>
            <person name="Lalanne C."/>
            <person name="Gautier V."/>
            <person name="Ament-Velasquez S.L."/>
            <person name="Kruys A."/>
            <person name="Hutchinson M.I."/>
            <person name="Powell A.J."/>
            <person name="Barry K."/>
            <person name="Miller A.N."/>
            <person name="Grigoriev I.V."/>
            <person name="Debuchy R."/>
            <person name="Gladieux P."/>
            <person name="Hiltunen Thoren M."/>
            <person name="Johannesson H."/>
        </authorList>
    </citation>
    <scope>NUCLEOTIDE SEQUENCE</scope>
    <source>
        <strain evidence="2">PSN309</strain>
    </source>
</reference>
<dbReference type="AlphaFoldDB" id="A0AAN6WQC1"/>
<gene>
    <name evidence="2" type="ORF">QBC35DRAFT_348241</name>
</gene>
<protein>
    <submittedName>
        <fullName evidence="2">Uncharacterized protein</fullName>
    </submittedName>
</protein>
<dbReference type="EMBL" id="MU864429">
    <property type="protein sequence ID" value="KAK4186214.1"/>
    <property type="molecule type" value="Genomic_DNA"/>
</dbReference>
<evidence type="ECO:0000313" key="2">
    <source>
        <dbReference type="EMBL" id="KAK4186214.1"/>
    </source>
</evidence>
<keyword evidence="1" id="KW-1133">Transmembrane helix</keyword>
<feature type="non-terminal residue" evidence="2">
    <location>
        <position position="217"/>
    </location>
</feature>
<keyword evidence="3" id="KW-1185">Reference proteome</keyword>
<reference evidence="2" key="2">
    <citation type="submission" date="2023-05" db="EMBL/GenBank/DDBJ databases">
        <authorList>
            <consortium name="Lawrence Berkeley National Laboratory"/>
            <person name="Steindorff A."/>
            <person name="Hensen N."/>
            <person name="Bonometti L."/>
            <person name="Westerberg I."/>
            <person name="Brannstrom I.O."/>
            <person name="Guillou S."/>
            <person name="Cros-Aarteil S."/>
            <person name="Calhoun S."/>
            <person name="Haridas S."/>
            <person name="Kuo A."/>
            <person name="Mondo S."/>
            <person name="Pangilinan J."/>
            <person name="Riley R."/>
            <person name="Labutti K."/>
            <person name="Andreopoulos B."/>
            <person name="Lipzen A."/>
            <person name="Chen C."/>
            <person name="Yanf M."/>
            <person name="Daum C."/>
            <person name="Ng V."/>
            <person name="Clum A."/>
            <person name="Ohm R."/>
            <person name="Martin F."/>
            <person name="Silar P."/>
            <person name="Natvig D."/>
            <person name="Lalanne C."/>
            <person name="Gautier V."/>
            <person name="Ament-Velasquez S.L."/>
            <person name="Kruys A."/>
            <person name="Hutchinson M.I."/>
            <person name="Powell A.J."/>
            <person name="Barry K."/>
            <person name="Miller A.N."/>
            <person name="Grigoriev I.V."/>
            <person name="Debuchy R."/>
            <person name="Gladieux P."/>
            <person name="Thoren M.H."/>
            <person name="Johannesson H."/>
        </authorList>
    </citation>
    <scope>NUCLEOTIDE SEQUENCE</scope>
    <source>
        <strain evidence="2">PSN309</strain>
    </source>
</reference>
<feature type="transmembrane region" description="Helical" evidence="1">
    <location>
        <begin position="199"/>
        <end position="216"/>
    </location>
</feature>
<evidence type="ECO:0000256" key="1">
    <source>
        <dbReference type="SAM" id="Phobius"/>
    </source>
</evidence>
<sequence>PSANMASTAAAEAPAALTTPFSPPQSCVDQFVTTSFVSDSSTVTLLASGPVDSQFSACQPSGWDAGGSSSNFHFSPAVCPSGWTAYELGADGQSSTARCCSSGFALSLINNLRIDGFPDMVCAQATTLEDSQQSVLRVHNEWFISWASSDVPSLTPAPPQPACSTSRIPTWIPGDNAVDLGSPCTGTPNNDVPSHQKDAGVALFLMIGLPLIFVAII</sequence>
<keyword evidence="1" id="KW-0472">Membrane</keyword>
<comment type="caution">
    <text evidence="2">The sequence shown here is derived from an EMBL/GenBank/DDBJ whole genome shotgun (WGS) entry which is preliminary data.</text>
</comment>
<proteinExistence type="predicted"/>
<name>A0AAN6WQC1_9PEZI</name>
<organism evidence="2 3">
    <name type="scientific">Podospora australis</name>
    <dbReference type="NCBI Taxonomy" id="1536484"/>
    <lineage>
        <taxon>Eukaryota</taxon>
        <taxon>Fungi</taxon>
        <taxon>Dikarya</taxon>
        <taxon>Ascomycota</taxon>
        <taxon>Pezizomycotina</taxon>
        <taxon>Sordariomycetes</taxon>
        <taxon>Sordariomycetidae</taxon>
        <taxon>Sordariales</taxon>
        <taxon>Podosporaceae</taxon>
        <taxon>Podospora</taxon>
    </lineage>
</organism>
<accession>A0AAN6WQC1</accession>
<evidence type="ECO:0000313" key="3">
    <source>
        <dbReference type="Proteomes" id="UP001302126"/>
    </source>
</evidence>
<feature type="non-terminal residue" evidence="2">
    <location>
        <position position="1"/>
    </location>
</feature>
<keyword evidence="1" id="KW-0812">Transmembrane</keyword>